<feature type="domain" description="HTH marR-type" evidence="1">
    <location>
        <begin position="152"/>
        <end position="284"/>
    </location>
</feature>
<dbReference type="Gene3D" id="1.10.10.10">
    <property type="entry name" value="Winged helix-like DNA-binding domain superfamily/Winged helix DNA-binding domain"/>
    <property type="match status" value="2"/>
</dbReference>
<evidence type="ECO:0000313" key="2">
    <source>
        <dbReference type="EMBL" id="OUC94018.1"/>
    </source>
</evidence>
<comment type="caution">
    <text evidence="2">The sequence shown here is derived from an EMBL/GenBank/DDBJ whole genome shotgun (WGS) entry which is preliminary data.</text>
</comment>
<proteinExistence type="predicted"/>
<accession>A0A243RGY6</accession>
<evidence type="ECO:0000259" key="1">
    <source>
        <dbReference type="PROSITE" id="PS50995"/>
    </source>
</evidence>
<dbReference type="Proteomes" id="UP000194761">
    <property type="component" value="Unassembled WGS sequence"/>
</dbReference>
<dbReference type="PANTHER" id="PTHR33164">
    <property type="entry name" value="TRANSCRIPTIONAL REGULATOR, MARR FAMILY"/>
    <property type="match status" value="1"/>
</dbReference>
<dbReference type="InterPro" id="IPR036390">
    <property type="entry name" value="WH_DNA-bd_sf"/>
</dbReference>
<protein>
    <submittedName>
        <fullName evidence="2">Transcriptional regulator</fullName>
    </submittedName>
</protein>
<feature type="domain" description="HTH marR-type" evidence="1">
    <location>
        <begin position="17"/>
        <end position="145"/>
    </location>
</feature>
<dbReference type="PANTHER" id="PTHR33164:SF43">
    <property type="entry name" value="HTH-TYPE TRANSCRIPTIONAL REPRESSOR YETL"/>
    <property type="match status" value="1"/>
</dbReference>
<dbReference type="RefSeq" id="WP_242676138.1">
    <property type="nucleotide sequence ID" value="NZ_NGFP01000118.1"/>
</dbReference>
<dbReference type="EMBL" id="NGFP01000118">
    <property type="protein sequence ID" value="OUC94018.1"/>
    <property type="molecule type" value="Genomic_DNA"/>
</dbReference>
<dbReference type="Pfam" id="PF01047">
    <property type="entry name" value="MarR"/>
    <property type="match status" value="2"/>
</dbReference>
<evidence type="ECO:0000313" key="3">
    <source>
        <dbReference type="Proteomes" id="UP000194761"/>
    </source>
</evidence>
<dbReference type="AlphaFoldDB" id="A0A243RGY6"/>
<dbReference type="InterPro" id="IPR039422">
    <property type="entry name" value="MarR/SlyA-like"/>
</dbReference>
<reference evidence="2 3" key="1">
    <citation type="submission" date="2017-05" db="EMBL/GenBank/DDBJ databases">
        <title>Biotechnological potential of actinobacteria isolated from South African environments.</title>
        <authorList>
            <person name="Le Roes-Hill M."/>
            <person name="Prins A."/>
            <person name="Durrell K.A."/>
        </authorList>
    </citation>
    <scope>NUCLEOTIDE SEQUENCE [LARGE SCALE GENOMIC DNA]</scope>
    <source>
        <strain evidence="2">M26</strain>
    </source>
</reference>
<dbReference type="SUPFAM" id="SSF46785">
    <property type="entry name" value="Winged helix' DNA-binding domain"/>
    <property type="match status" value="2"/>
</dbReference>
<keyword evidence="3" id="KW-1185">Reference proteome</keyword>
<dbReference type="InterPro" id="IPR036388">
    <property type="entry name" value="WH-like_DNA-bd_sf"/>
</dbReference>
<organism evidence="2 3">
    <name type="scientific">Streptosporangium minutum</name>
    <dbReference type="NCBI Taxonomy" id="569862"/>
    <lineage>
        <taxon>Bacteria</taxon>
        <taxon>Bacillati</taxon>
        <taxon>Actinomycetota</taxon>
        <taxon>Actinomycetes</taxon>
        <taxon>Streptosporangiales</taxon>
        <taxon>Streptosporangiaceae</taxon>
        <taxon>Streptosporangium</taxon>
    </lineage>
</organism>
<dbReference type="InterPro" id="IPR000835">
    <property type="entry name" value="HTH_MarR-typ"/>
</dbReference>
<gene>
    <name evidence="2" type="ORF">CA984_24190</name>
</gene>
<dbReference type="GO" id="GO:0003700">
    <property type="term" value="F:DNA-binding transcription factor activity"/>
    <property type="evidence" value="ECO:0007669"/>
    <property type="project" value="InterPro"/>
</dbReference>
<dbReference type="PRINTS" id="PR00598">
    <property type="entry name" value="HTHMARR"/>
</dbReference>
<sequence length="284" mass="31578">MPDQAKDVVDDESGPLRATTGHLLRRVFTAVTAHAVQGGPQSREFVVLDILADEDAPSQQDLAHRLGINRTIMVRLLDRLQEAGHVVRTRNPANRRTYVLSLTEAGRTALDGMRHAVADRDARLTRALTARERRRLNALLTRLVADGGQSAIHSIEHLIAQAHYRLRRLGDHRLSAYGLRTRHLALLPALDRLGPCPQEQLARYLHLTEPATASLIEELAKAGIVSRGQDPHDRRRYALQLTDLGRARIPAVREALESMESDIDGILGPDDAQELRTLLTKLLP</sequence>
<dbReference type="PROSITE" id="PS50995">
    <property type="entry name" value="HTH_MARR_2"/>
    <property type="match status" value="2"/>
</dbReference>
<dbReference type="GO" id="GO:0006950">
    <property type="term" value="P:response to stress"/>
    <property type="evidence" value="ECO:0007669"/>
    <property type="project" value="TreeGrafter"/>
</dbReference>
<dbReference type="SMART" id="SM00347">
    <property type="entry name" value="HTH_MARR"/>
    <property type="match status" value="2"/>
</dbReference>
<name>A0A243RGY6_9ACTN</name>